<dbReference type="Pfam" id="PF08276">
    <property type="entry name" value="PAN_2"/>
    <property type="match status" value="1"/>
</dbReference>
<dbReference type="EMBL" id="JARAOO010000005">
    <property type="protein sequence ID" value="KAJ7968431.1"/>
    <property type="molecule type" value="Genomic_DNA"/>
</dbReference>
<dbReference type="PANTHER" id="PTHR32444:SF198">
    <property type="entry name" value="BULB-TYPE LECTIN DOMAIN-CONTAINING PROTEIN"/>
    <property type="match status" value="1"/>
</dbReference>
<evidence type="ECO:0000313" key="6">
    <source>
        <dbReference type="EMBL" id="KAJ7968431.1"/>
    </source>
</evidence>
<accession>A0AAD7M3M5</accession>
<evidence type="ECO:0000259" key="3">
    <source>
        <dbReference type="Pfam" id="PF00954"/>
    </source>
</evidence>
<dbReference type="InterPro" id="IPR003609">
    <property type="entry name" value="Pan_app"/>
</dbReference>
<dbReference type="InterPro" id="IPR000858">
    <property type="entry name" value="S_locus_glycoprot_dom"/>
</dbReference>
<feature type="domain" description="Apple" evidence="5">
    <location>
        <begin position="209"/>
        <end position="245"/>
    </location>
</feature>
<feature type="domain" description="Bulb-type lectin" evidence="4">
    <location>
        <begin position="2"/>
        <end position="36"/>
    </location>
</feature>
<dbReference type="InterPro" id="IPR001480">
    <property type="entry name" value="Bulb-type_lectin_dom"/>
</dbReference>
<dbReference type="Proteomes" id="UP001163823">
    <property type="component" value="Chromosome 5"/>
</dbReference>
<dbReference type="GO" id="GO:0048544">
    <property type="term" value="P:recognition of pollen"/>
    <property type="evidence" value="ECO:0007669"/>
    <property type="project" value="InterPro"/>
</dbReference>
<name>A0AAD7M3M5_QUISA</name>
<evidence type="ECO:0000259" key="4">
    <source>
        <dbReference type="Pfam" id="PF01453"/>
    </source>
</evidence>
<organism evidence="6 7">
    <name type="scientific">Quillaja saponaria</name>
    <name type="common">Soap bark tree</name>
    <dbReference type="NCBI Taxonomy" id="32244"/>
    <lineage>
        <taxon>Eukaryota</taxon>
        <taxon>Viridiplantae</taxon>
        <taxon>Streptophyta</taxon>
        <taxon>Embryophyta</taxon>
        <taxon>Tracheophyta</taxon>
        <taxon>Spermatophyta</taxon>
        <taxon>Magnoliopsida</taxon>
        <taxon>eudicotyledons</taxon>
        <taxon>Gunneridae</taxon>
        <taxon>Pentapetalae</taxon>
        <taxon>rosids</taxon>
        <taxon>fabids</taxon>
        <taxon>Fabales</taxon>
        <taxon>Quillajaceae</taxon>
        <taxon>Quillaja</taxon>
    </lineage>
</organism>
<dbReference type="Pfam" id="PF00954">
    <property type="entry name" value="S_locus_glycop"/>
    <property type="match status" value="1"/>
</dbReference>
<keyword evidence="2" id="KW-1015">Disulfide bond</keyword>
<evidence type="ECO:0000256" key="2">
    <source>
        <dbReference type="ARBA" id="ARBA00023157"/>
    </source>
</evidence>
<protein>
    <submittedName>
        <fullName evidence="6">G-type lectin S-receptor-like Serine/Threonine-kinase</fullName>
    </submittedName>
</protein>
<gene>
    <name evidence="6" type="ORF">O6P43_012536</name>
</gene>
<reference evidence="6" key="1">
    <citation type="journal article" date="2023" name="Science">
        <title>Elucidation of the pathway for biosynthesis of saponin adjuvants from the soapbark tree.</title>
        <authorList>
            <person name="Reed J."/>
            <person name="Orme A."/>
            <person name="El-Demerdash A."/>
            <person name="Owen C."/>
            <person name="Martin L.B.B."/>
            <person name="Misra R.C."/>
            <person name="Kikuchi S."/>
            <person name="Rejzek M."/>
            <person name="Martin A.C."/>
            <person name="Harkess A."/>
            <person name="Leebens-Mack J."/>
            <person name="Louveau T."/>
            <person name="Stephenson M.J."/>
            <person name="Osbourn A."/>
        </authorList>
    </citation>
    <scope>NUCLEOTIDE SEQUENCE</scope>
    <source>
        <strain evidence="6">S10</strain>
    </source>
</reference>
<feature type="domain" description="S-locus glycoprotein" evidence="3">
    <location>
        <begin position="68"/>
        <end position="177"/>
    </location>
</feature>
<dbReference type="PANTHER" id="PTHR32444">
    <property type="entry name" value="BULB-TYPE LECTIN DOMAIN-CONTAINING PROTEIN"/>
    <property type="match status" value="1"/>
</dbReference>
<dbReference type="AlphaFoldDB" id="A0AAD7M3M5"/>
<proteinExistence type="predicted"/>
<keyword evidence="1" id="KW-0732">Signal</keyword>
<sequence length="245" mass="27896">MIVWESFQHPCETFLSNMKVSANRRTGDKVQFTSWKSLSDPSVGSFSSSLNVVNVPEVFVWNETRPYWRSGPWNGKIFIGIPKMKPVYLNGFRLGGDGEGTYTITLTPVNDSRHPMLVLNSQGKLVFTVWGNKKDEQIIRWTIQQSECDVYGLCGEFGICNSQRSPLCSCLRGFEPMDKEEWNRQNWTSGCVRTTPVQCGRMRNGGESGKEDGFLKFKMVKLPDFAEWSIAEEDQCRTQCLKNCS</sequence>
<evidence type="ECO:0000256" key="1">
    <source>
        <dbReference type="ARBA" id="ARBA00022729"/>
    </source>
</evidence>
<comment type="caution">
    <text evidence="6">The sequence shown here is derived from an EMBL/GenBank/DDBJ whole genome shotgun (WGS) entry which is preliminary data.</text>
</comment>
<keyword evidence="7" id="KW-1185">Reference proteome</keyword>
<evidence type="ECO:0000259" key="5">
    <source>
        <dbReference type="Pfam" id="PF08276"/>
    </source>
</evidence>
<evidence type="ECO:0000313" key="7">
    <source>
        <dbReference type="Proteomes" id="UP001163823"/>
    </source>
</evidence>
<dbReference type="Pfam" id="PF01453">
    <property type="entry name" value="B_lectin"/>
    <property type="match status" value="1"/>
</dbReference>